<dbReference type="Proteomes" id="UP000590218">
    <property type="component" value="Unassembled WGS sequence"/>
</dbReference>
<evidence type="ECO:0000313" key="4">
    <source>
        <dbReference type="Proteomes" id="UP000590218"/>
    </source>
</evidence>
<sequence length="81" mass="8527">MQASQRYTLNIRDLFISSSEGLCGAEVIVAILDGDTEIDRLSFKGKVGPGGDGYDRSYTAKPGLKAKKISGPGSITMKSAS</sequence>
<gene>
    <name evidence="1" type="ORF">HX788_08745</name>
    <name evidence="2" type="ORF">HX795_05135</name>
</gene>
<evidence type="ECO:0000313" key="1">
    <source>
        <dbReference type="EMBL" id="NWE07179.1"/>
    </source>
</evidence>
<dbReference type="Proteomes" id="UP000563268">
    <property type="component" value="Unassembled WGS sequence"/>
</dbReference>
<name>A0A7Y8E364_9PSED</name>
<reference evidence="3 4" key="1">
    <citation type="submission" date="2020-04" db="EMBL/GenBank/DDBJ databases">
        <title>Molecular characterization of pseudomonads from Agaricus bisporus reveal novel blotch 2 pathogens in Western Europe.</title>
        <authorList>
            <person name="Taparia T."/>
            <person name="Krijger M."/>
            <person name="Haynes E."/>
            <person name="Elpinstone J.G."/>
            <person name="Noble R."/>
            <person name="Van Der Wolf J."/>
        </authorList>
    </citation>
    <scope>NUCLEOTIDE SEQUENCE [LARGE SCALE GENOMIC DNA]</scope>
    <source>
        <strain evidence="2 4">K6002</strain>
        <strain evidence="1 3">K7002</strain>
    </source>
</reference>
<organism evidence="1 3">
    <name type="scientific">Pseudomonas edaphica</name>
    <dbReference type="NCBI Taxonomy" id="2006980"/>
    <lineage>
        <taxon>Bacteria</taxon>
        <taxon>Pseudomonadati</taxon>
        <taxon>Pseudomonadota</taxon>
        <taxon>Gammaproteobacteria</taxon>
        <taxon>Pseudomonadales</taxon>
        <taxon>Pseudomonadaceae</taxon>
        <taxon>Pseudomonas</taxon>
    </lineage>
</organism>
<comment type="caution">
    <text evidence="1">The sequence shown here is derived from an EMBL/GenBank/DDBJ whole genome shotgun (WGS) entry which is preliminary data.</text>
</comment>
<evidence type="ECO:0000313" key="2">
    <source>
        <dbReference type="EMBL" id="NWE81471.1"/>
    </source>
</evidence>
<dbReference type="EMBL" id="JACARM010000019">
    <property type="protein sequence ID" value="NWE07179.1"/>
    <property type="molecule type" value="Genomic_DNA"/>
</dbReference>
<evidence type="ECO:0000313" key="3">
    <source>
        <dbReference type="Proteomes" id="UP000563268"/>
    </source>
</evidence>
<dbReference type="AlphaFoldDB" id="A0A7Y8E364"/>
<dbReference type="RefSeq" id="WP_176992392.1">
    <property type="nucleotide sequence ID" value="NZ_JACARL010000029.1"/>
</dbReference>
<proteinExistence type="predicted"/>
<accession>A0A7Y8E364</accession>
<dbReference type="EMBL" id="JACARL010000029">
    <property type="protein sequence ID" value="NWE81471.1"/>
    <property type="molecule type" value="Genomic_DNA"/>
</dbReference>
<protein>
    <submittedName>
        <fullName evidence="1">Uncharacterized protein</fullName>
    </submittedName>
</protein>